<keyword evidence="5" id="KW-1185">Reference proteome</keyword>
<dbReference type="InterPro" id="IPR035940">
    <property type="entry name" value="CAP_sf"/>
</dbReference>
<dbReference type="PANTHER" id="PTHR31157">
    <property type="entry name" value="SCP DOMAIN-CONTAINING PROTEIN"/>
    <property type="match status" value="1"/>
</dbReference>
<dbReference type="InterPro" id="IPR014258">
    <property type="entry name" value="CAP_domain_YkwD-like"/>
</dbReference>
<protein>
    <submittedName>
        <fullName evidence="4">CAP domain-containing protein</fullName>
    </submittedName>
</protein>
<keyword evidence="2" id="KW-0732">Signal</keyword>
<dbReference type="Proteomes" id="UP001596143">
    <property type="component" value="Unassembled WGS sequence"/>
</dbReference>
<evidence type="ECO:0000259" key="3">
    <source>
        <dbReference type="Pfam" id="PF00188"/>
    </source>
</evidence>
<dbReference type="PANTHER" id="PTHR31157:SF1">
    <property type="entry name" value="SCP DOMAIN-CONTAINING PROTEIN"/>
    <property type="match status" value="1"/>
</dbReference>
<feature type="chain" id="PRO_5045260089" evidence="2">
    <location>
        <begin position="21"/>
        <end position="249"/>
    </location>
</feature>
<dbReference type="Pfam" id="PF00188">
    <property type="entry name" value="CAP"/>
    <property type="match status" value="1"/>
</dbReference>
<feature type="compositionally biased region" description="Basic and acidic residues" evidence="1">
    <location>
        <begin position="59"/>
        <end position="100"/>
    </location>
</feature>
<dbReference type="InterPro" id="IPR014044">
    <property type="entry name" value="CAP_dom"/>
</dbReference>
<dbReference type="CDD" id="cd05379">
    <property type="entry name" value="CAP_bacterial"/>
    <property type="match status" value="1"/>
</dbReference>
<dbReference type="SUPFAM" id="SSF55797">
    <property type="entry name" value="PR-1-like"/>
    <property type="match status" value="1"/>
</dbReference>
<evidence type="ECO:0000313" key="4">
    <source>
        <dbReference type="EMBL" id="MFC5629295.1"/>
    </source>
</evidence>
<dbReference type="RefSeq" id="WP_270896889.1">
    <property type="nucleotide sequence ID" value="NZ_JBHSPF010000058.1"/>
</dbReference>
<evidence type="ECO:0000256" key="2">
    <source>
        <dbReference type="SAM" id="SignalP"/>
    </source>
</evidence>
<dbReference type="NCBIfam" id="TIGR02909">
    <property type="entry name" value="spore_YkwD"/>
    <property type="match status" value="1"/>
</dbReference>
<feature type="domain" description="SCP" evidence="3">
    <location>
        <begin position="131"/>
        <end position="246"/>
    </location>
</feature>
<dbReference type="EMBL" id="JBHSPF010000058">
    <property type="protein sequence ID" value="MFC5629295.1"/>
    <property type="molecule type" value="Genomic_DNA"/>
</dbReference>
<evidence type="ECO:0000256" key="1">
    <source>
        <dbReference type="SAM" id="MobiDB-lite"/>
    </source>
</evidence>
<accession>A0ABW0U718</accession>
<evidence type="ECO:0000313" key="5">
    <source>
        <dbReference type="Proteomes" id="UP001596143"/>
    </source>
</evidence>
<proteinExistence type="predicted"/>
<comment type="caution">
    <text evidence="4">The sequence shown here is derived from an EMBL/GenBank/DDBJ whole genome shotgun (WGS) entry which is preliminary data.</text>
</comment>
<organism evidence="4 5">
    <name type="scientific">Aliibacillus thermotolerans</name>
    <dbReference type="NCBI Taxonomy" id="1834418"/>
    <lineage>
        <taxon>Bacteria</taxon>
        <taxon>Bacillati</taxon>
        <taxon>Bacillota</taxon>
        <taxon>Bacilli</taxon>
        <taxon>Bacillales</taxon>
        <taxon>Bacillaceae</taxon>
        <taxon>Aliibacillus</taxon>
    </lineage>
</organism>
<sequence length="249" mass="28109">MKKLLIAITLLLALPSMALAEEPEPQEKNVAEQQYSVNGKVHLLNCWNGDWNQWKGKLRNKDNGQEKAEESEEQKNTEQGNEKEVTDKPNEEVTEAPKEADENDGTEVTEQEEQKEDTITSVSEFEKEVVRLTNEEREKHGLAPLELDEELSNVARDKSKDMRDAGYFSHNSPNHGSPFDMMQAYGIDYRTAGENIAAGQRSPEEVVNGWMNSEGHRANILNGSYTHIGVGHVEGGSYGHYWTQMFISK</sequence>
<feature type="compositionally biased region" description="Acidic residues" evidence="1">
    <location>
        <begin position="101"/>
        <end position="115"/>
    </location>
</feature>
<dbReference type="Gene3D" id="3.40.33.10">
    <property type="entry name" value="CAP"/>
    <property type="match status" value="1"/>
</dbReference>
<reference evidence="5" key="1">
    <citation type="journal article" date="2019" name="Int. J. Syst. Evol. Microbiol.">
        <title>The Global Catalogue of Microorganisms (GCM) 10K type strain sequencing project: providing services to taxonomists for standard genome sequencing and annotation.</title>
        <authorList>
            <consortium name="The Broad Institute Genomics Platform"/>
            <consortium name="The Broad Institute Genome Sequencing Center for Infectious Disease"/>
            <person name="Wu L."/>
            <person name="Ma J."/>
        </authorList>
    </citation>
    <scope>NUCLEOTIDE SEQUENCE [LARGE SCALE GENOMIC DNA]</scope>
    <source>
        <strain evidence="5">CGMCC 1.15790</strain>
    </source>
</reference>
<name>A0ABW0U718_9BACI</name>
<feature type="region of interest" description="Disordered" evidence="1">
    <location>
        <begin position="57"/>
        <end position="122"/>
    </location>
</feature>
<feature type="signal peptide" evidence="2">
    <location>
        <begin position="1"/>
        <end position="20"/>
    </location>
</feature>
<gene>
    <name evidence="4" type="ORF">ACFPTR_10565</name>
</gene>